<evidence type="ECO:0000313" key="2">
    <source>
        <dbReference type="Proteomes" id="UP001190700"/>
    </source>
</evidence>
<dbReference type="Proteomes" id="UP001190700">
    <property type="component" value="Unassembled WGS sequence"/>
</dbReference>
<dbReference type="EMBL" id="LGRX02001742">
    <property type="protein sequence ID" value="KAK3285602.1"/>
    <property type="molecule type" value="Genomic_DNA"/>
</dbReference>
<protein>
    <submittedName>
        <fullName evidence="1">Uncharacterized protein</fullName>
    </submittedName>
</protein>
<name>A0AAE0LHQ3_9CHLO</name>
<gene>
    <name evidence="1" type="ORF">CYMTET_6800</name>
</gene>
<accession>A0AAE0LHQ3</accession>
<keyword evidence="2" id="KW-1185">Reference proteome</keyword>
<evidence type="ECO:0000313" key="1">
    <source>
        <dbReference type="EMBL" id="KAK3285602.1"/>
    </source>
</evidence>
<comment type="caution">
    <text evidence="1">The sequence shown here is derived from an EMBL/GenBank/DDBJ whole genome shotgun (WGS) entry which is preliminary data.</text>
</comment>
<dbReference type="AlphaFoldDB" id="A0AAE0LHQ3"/>
<proteinExistence type="predicted"/>
<sequence>MLPLVVATHVPPMQLPTLGWLDPLMMTSAQEDCWALAAGGVLLRKLVGPGTHQLTAPGVHPLENWPLAMTLMARGPLPRRVDCSGSASAGERRSR</sequence>
<organism evidence="1 2">
    <name type="scientific">Cymbomonas tetramitiformis</name>
    <dbReference type="NCBI Taxonomy" id="36881"/>
    <lineage>
        <taxon>Eukaryota</taxon>
        <taxon>Viridiplantae</taxon>
        <taxon>Chlorophyta</taxon>
        <taxon>Pyramimonadophyceae</taxon>
        <taxon>Pyramimonadales</taxon>
        <taxon>Pyramimonadaceae</taxon>
        <taxon>Cymbomonas</taxon>
    </lineage>
</organism>
<reference evidence="1 2" key="1">
    <citation type="journal article" date="2015" name="Genome Biol. Evol.">
        <title>Comparative Genomics of a Bacterivorous Green Alga Reveals Evolutionary Causalities and Consequences of Phago-Mixotrophic Mode of Nutrition.</title>
        <authorList>
            <person name="Burns J.A."/>
            <person name="Paasch A."/>
            <person name="Narechania A."/>
            <person name="Kim E."/>
        </authorList>
    </citation>
    <scope>NUCLEOTIDE SEQUENCE [LARGE SCALE GENOMIC DNA]</scope>
    <source>
        <strain evidence="1 2">PLY_AMNH</strain>
    </source>
</reference>